<keyword evidence="1" id="KW-0812">Transmembrane</keyword>
<dbReference type="OrthoDB" id="9922705at2"/>
<accession>A0A3P8MBQ2</accession>
<name>A0A3P8MBQ2_TSUPA</name>
<dbReference type="EMBL" id="LR131273">
    <property type="protein sequence ID" value="VDR36943.1"/>
    <property type="molecule type" value="Genomic_DNA"/>
</dbReference>
<dbReference type="Proteomes" id="UP000271626">
    <property type="component" value="Chromosome"/>
</dbReference>
<evidence type="ECO:0000313" key="2">
    <source>
        <dbReference type="EMBL" id="VDR36943.1"/>
    </source>
</evidence>
<feature type="transmembrane region" description="Helical" evidence="1">
    <location>
        <begin position="41"/>
        <end position="62"/>
    </location>
</feature>
<sequence length="66" mass="7054">MSDVPQPERWTDGLWLLLTVLGVVAVIALGVKSWYAGREVGFGILVLAGCVLFGLERVAVAIRSGK</sequence>
<reference evidence="2 3" key="1">
    <citation type="submission" date="2018-12" db="EMBL/GenBank/DDBJ databases">
        <authorList>
            <consortium name="Pathogen Informatics"/>
        </authorList>
    </citation>
    <scope>NUCLEOTIDE SEQUENCE [LARGE SCALE GENOMIC DNA]</scope>
    <source>
        <strain evidence="2 3">NCTC10741</strain>
    </source>
</reference>
<organism evidence="2 3">
    <name type="scientific">Tsukamurella paurometabola</name>
    <name type="common">Corynebacterium paurometabolum</name>
    <dbReference type="NCBI Taxonomy" id="2061"/>
    <lineage>
        <taxon>Bacteria</taxon>
        <taxon>Bacillati</taxon>
        <taxon>Actinomycetota</taxon>
        <taxon>Actinomycetes</taxon>
        <taxon>Mycobacteriales</taxon>
        <taxon>Tsukamurellaceae</taxon>
        <taxon>Tsukamurella</taxon>
    </lineage>
</organism>
<feature type="transmembrane region" description="Helical" evidence="1">
    <location>
        <begin position="12"/>
        <end position="35"/>
    </location>
</feature>
<proteinExistence type="predicted"/>
<dbReference type="RefSeq" id="WP_126194395.1">
    <property type="nucleotide sequence ID" value="NZ_CP085954.1"/>
</dbReference>
<evidence type="ECO:0000256" key="1">
    <source>
        <dbReference type="SAM" id="Phobius"/>
    </source>
</evidence>
<keyword evidence="1" id="KW-0472">Membrane</keyword>
<protein>
    <submittedName>
        <fullName evidence="2">Uncharacterized protein</fullName>
    </submittedName>
</protein>
<keyword evidence="1" id="KW-1133">Transmembrane helix</keyword>
<evidence type="ECO:0000313" key="3">
    <source>
        <dbReference type="Proteomes" id="UP000271626"/>
    </source>
</evidence>
<gene>
    <name evidence="2" type="ORF">NCTC10741_00037</name>
</gene>
<dbReference type="AlphaFoldDB" id="A0A3P8MBQ2"/>